<feature type="compositionally biased region" description="Low complexity" evidence="1">
    <location>
        <begin position="424"/>
        <end position="468"/>
    </location>
</feature>
<dbReference type="InterPro" id="IPR026894">
    <property type="entry name" value="DnaJ_X"/>
</dbReference>
<feature type="compositionally biased region" description="Basic and acidic residues" evidence="1">
    <location>
        <begin position="246"/>
        <end position="256"/>
    </location>
</feature>
<feature type="region of interest" description="Disordered" evidence="1">
    <location>
        <begin position="62"/>
        <end position="117"/>
    </location>
</feature>
<feature type="region of interest" description="Disordered" evidence="1">
    <location>
        <begin position="235"/>
        <end position="256"/>
    </location>
</feature>
<dbReference type="PRINTS" id="PR00625">
    <property type="entry name" value="JDOMAIN"/>
</dbReference>
<dbReference type="EMBL" id="JADGJD010002349">
    <property type="protein sequence ID" value="KAJ3033067.1"/>
    <property type="molecule type" value="Genomic_DNA"/>
</dbReference>
<protein>
    <recommendedName>
        <fullName evidence="2">J domain-containing protein</fullName>
    </recommendedName>
</protein>
<proteinExistence type="predicted"/>
<comment type="caution">
    <text evidence="3">The sequence shown here is derived from an EMBL/GenBank/DDBJ whole genome shotgun (WGS) entry which is preliminary data.</text>
</comment>
<dbReference type="Pfam" id="PF14308">
    <property type="entry name" value="DnaJ-X"/>
    <property type="match status" value="1"/>
</dbReference>
<dbReference type="Proteomes" id="UP001212841">
    <property type="component" value="Unassembled WGS sequence"/>
</dbReference>
<dbReference type="PROSITE" id="PS50076">
    <property type="entry name" value="DNAJ_2"/>
    <property type="match status" value="1"/>
</dbReference>
<keyword evidence="4" id="KW-1185">Reference proteome</keyword>
<feature type="domain" description="J" evidence="2">
    <location>
        <begin position="126"/>
        <end position="191"/>
    </location>
</feature>
<dbReference type="InterPro" id="IPR001623">
    <property type="entry name" value="DnaJ_domain"/>
</dbReference>
<feature type="compositionally biased region" description="Low complexity" evidence="1">
    <location>
        <begin position="236"/>
        <end position="245"/>
    </location>
</feature>
<accession>A0AAD5S0K1</accession>
<dbReference type="PROSITE" id="PS00636">
    <property type="entry name" value="DNAJ_1"/>
    <property type="match status" value="1"/>
</dbReference>
<name>A0AAD5S0K1_9FUNG</name>
<dbReference type="AlphaFoldDB" id="A0AAD5S0K1"/>
<organism evidence="3 4">
    <name type="scientific">Rhizophlyctis rosea</name>
    <dbReference type="NCBI Taxonomy" id="64517"/>
    <lineage>
        <taxon>Eukaryota</taxon>
        <taxon>Fungi</taxon>
        <taxon>Fungi incertae sedis</taxon>
        <taxon>Chytridiomycota</taxon>
        <taxon>Chytridiomycota incertae sedis</taxon>
        <taxon>Chytridiomycetes</taxon>
        <taxon>Rhizophlyctidales</taxon>
        <taxon>Rhizophlyctidaceae</taxon>
        <taxon>Rhizophlyctis</taxon>
    </lineage>
</organism>
<dbReference type="Pfam" id="PF00226">
    <property type="entry name" value="DnaJ"/>
    <property type="match status" value="1"/>
</dbReference>
<dbReference type="PANTHER" id="PTHR44924">
    <property type="entry name" value="DNAJ SUBFAMILY A MEMBER 2"/>
    <property type="match status" value="1"/>
</dbReference>
<feature type="non-terminal residue" evidence="3">
    <location>
        <position position="1"/>
    </location>
</feature>
<dbReference type="PANTHER" id="PTHR44924:SF1">
    <property type="entry name" value="DNAJ SUBFAMILY A MEMBER 2"/>
    <property type="match status" value="1"/>
</dbReference>
<dbReference type="InterPro" id="IPR036869">
    <property type="entry name" value="J_dom_sf"/>
</dbReference>
<evidence type="ECO:0000313" key="3">
    <source>
        <dbReference type="EMBL" id="KAJ3033067.1"/>
    </source>
</evidence>
<evidence type="ECO:0000313" key="4">
    <source>
        <dbReference type="Proteomes" id="UP001212841"/>
    </source>
</evidence>
<dbReference type="Gene3D" id="1.10.287.110">
    <property type="entry name" value="DnaJ domain"/>
    <property type="match status" value="1"/>
</dbReference>
<dbReference type="SUPFAM" id="SSF46565">
    <property type="entry name" value="Chaperone J-domain"/>
    <property type="match status" value="1"/>
</dbReference>
<feature type="compositionally biased region" description="Low complexity" evidence="1">
    <location>
        <begin position="62"/>
        <end position="86"/>
    </location>
</feature>
<sequence length="536" mass="58432">MTSSTPQVLQTRKPAQYATAPCPSCKTLLEFSLPSDASTYPHDYYLLACYSCSKTVKVSVSSARSSSSRPTSAPQVNASASASTSSAKKDRESSSASSNGSGSRPRAASKFSFGKTGSDEKPLEMEYYDELGVAASATPAEIKKAYYMKAMKCHPDKNPDDPEADEKFKKISEAYQVLSDPQRRTFYNLHGKQSSGADAPFIDPEEFFKQQFGGDKFVDIIGEISIAKDFAQALQSDSSTSSSSDPDSKKPETGLEERIVVRTQRVSKLIQNLCNKLSLYVDAFPLPDLNATHPLLDQPIGTTIEQLSQEALDSFRTVATLEAEQLKTESYGVELLHAIGFTYELKASQYLAKFEAEDGPVYRRAWGFGNRVAGLMREKAHIVSETVGTFKTAMELQTSFAKLQDMDKKKEVGKAKGAVGIEPIGSAATPVSSSTASQQQQQQQQSASSVPPKSSTSQPTQQPTSAATDSDSEDLPTQEETLLRQKLEYEAAQKGMETLWRGSKLEVESVLREVCDGVLGDQGLPREARRRRAEAL</sequence>
<gene>
    <name evidence="3" type="ORF">HK097_004977</name>
</gene>
<reference evidence="3" key="1">
    <citation type="submission" date="2020-05" db="EMBL/GenBank/DDBJ databases">
        <title>Phylogenomic resolution of chytrid fungi.</title>
        <authorList>
            <person name="Stajich J.E."/>
            <person name="Amses K."/>
            <person name="Simmons R."/>
            <person name="Seto K."/>
            <person name="Myers J."/>
            <person name="Bonds A."/>
            <person name="Quandt C.A."/>
            <person name="Barry K."/>
            <person name="Liu P."/>
            <person name="Grigoriev I."/>
            <person name="Longcore J.E."/>
            <person name="James T.Y."/>
        </authorList>
    </citation>
    <scope>NUCLEOTIDE SEQUENCE</scope>
    <source>
        <strain evidence="3">JEL0318</strain>
    </source>
</reference>
<feature type="compositionally biased region" description="Low complexity" evidence="1">
    <location>
        <begin position="94"/>
        <end position="109"/>
    </location>
</feature>
<feature type="region of interest" description="Disordered" evidence="1">
    <location>
        <begin position="424"/>
        <end position="479"/>
    </location>
</feature>
<dbReference type="InterPro" id="IPR018253">
    <property type="entry name" value="DnaJ_domain_CS"/>
</dbReference>
<dbReference type="SMART" id="SM00271">
    <property type="entry name" value="DnaJ"/>
    <property type="match status" value="1"/>
</dbReference>
<dbReference type="CDD" id="cd06257">
    <property type="entry name" value="DnaJ"/>
    <property type="match status" value="1"/>
</dbReference>
<evidence type="ECO:0000256" key="1">
    <source>
        <dbReference type="SAM" id="MobiDB-lite"/>
    </source>
</evidence>
<evidence type="ECO:0000259" key="2">
    <source>
        <dbReference type="PROSITE" id="PS50076"/>
    </source>
</evidence>